<dbReference type="InterPro" id="IPR029753">
    <property type="entry name" value="D-isomer_DH_CS"/>
</dbReference>
<organism evidence="7">
    <name type="scientific">Candidatus Kentrum sp. MB</name>
    <dbReference type="NCBI Taxonomy" id="2138164"/>
    <lineage>
        <taxon>Bacteria</taxon>
        <taxon>Pseudomonadati</taxon>
        <taxon>Pseudomonadota</taxon>
        <taxon>Gammaproteobacteria</taxon>
        <taxon>Candidatus Kentrum</taxon>
    </lineage>
</organism>
<dbReference type="Pfam" id="PF00389">
    <property type="entry name" value="2-Hacid_dh"/>
    <property type="match status" value="1"/>
</dbReference>
<feature type="domain" description="D-isomer specific 2-hydroxyacid dehydrogenase catalytic" evidence="5">
    <location>
        <begin position="48"/>
        <end position="320"/>
    </location>
</feature>
<dbReference type="SUPFAM" id="SSF51735">
    <property type="entry name" value="NAD(P)-binding Rossmann-fold domains"/>
    <property type="match status" value="1"/>
</dbReference>
<dbReference type="InterPro" id="IPR006139">
    <property type="entry name" value="D-isomer_2_OHA_DH_cat_dom"/>
</dbReference>
<dbReference type="PANTHER" id="PTHR43761">
    <property type="entry name" value="D-ISOMER SPECIFIC 2-HYDROXYACID DEHYDROGENASE FAMILY PROTEIN (AFU_ORTHOLOGUE AFUA_1G13630)"/>
    <property type="match status" value="1"/>
</dbReference>
<evidence type="ECO:0000256" key="1">
    <source>
        <dbReference type="ARBA" id="ARBA00005854"/>
    </source>
</evidence>
<proteinExistence type="inferred from homology"/>
<dbReference type="EMBL" id="CAADFO010000038">
    <property type="protein sequence ID" value="VFK28533.1"/>
    <property type="molecule type" value="Genomic_DNA"/>
</dbReference>
<gene>
    <name evidence="7" type="ORF">BECKMB1821G_GA0114241_10384</name>
</gene>
<evidence type="ECO:0000259" key="5">
    <source>
        <dbReference type="Pfam" id="PF00389"/>
    </source>
</evidence>
<name>A0A450XGU3_9GAMM</name>
<reference evidence="7" key="1">
    <citation type="submission" date="2019-02" db="EMBL/GenBank/DDBJ databases">
        <authorList>
            <person name="Gruber-Vodicka R. H."/>
            <person name="Seah K. B. B."/>
        </authorList>
    </citation>
    <scope>NUCLEOTIDE SEQUENCE</scope>
    <source>
        <strain evidence="7">BECK_BZ197</strain>
    </source>
</reference>
<accession>A0A450XGU3</accession>
<dbReference type="SUPFAM" id="SSF52283">
    <property type="entry name" value="Formate/glycerate dehydrogenase catalytic domain-like"/>
    <property type="match status" value="1"/>
</dbReference>
<dbReference type="FunFam" id="3.40.50.720:FF:000203">
    <property type="entry name" value="D-3-phosphoglycerate dehydrogenase (SerA)"/>
    <property type="match status" value="1"/>
</dbReference>
<dbReference type="Gene3D" id="3.40.50.720">
    <property type="entry name" value="NAD(P)-binding Rossmann-like Domain"/>
    <property type="match status" value="2"/>
</dbReference>
<evidence type="ECO:0000256" key="2">
    <source>
        <dbReference type="ARBA" id="ARBA00023002"/>
    </source>
</evidence>
<protein>
    <submittedName>
        <fullName evidence="7">D-3-phosphoglycerate dehydrogenase</fullName>
    </submittedName>
</protein>
<dbReference type="GO" id="GO:0051287">
    <property type="term" value="F:NAD binding"/>
    <property type="evidence" value="ECO:0007669"/>
    <property type="project" value="InterPro"/>
</dbReference>
<feature type="domain" description="D-isomer specific 2-hydroxyacid dehydrogenase NAD-binding" evidence="6">
    <location>
        <begin position="112"/>
        <end position="296"/>
    </location>
</feature>
<dbReference type="GO" id="GO:0016616">
    <property type="term" value="F:oxidoreductase activity, acting on the CH-OH group of donors, NAD or NADP as acceptor"/>
    <property type="evidence" value="ECO:0007669"/>
    <property type="project" value="InterPro"/>
</dbReference>
<comment type="similarity">
    <text evidence="1 4">Belongs to the D-isomer specific 2-hydroxyacid dehydrogenase family.</text>
</comment>
<dbReference type="InterPro" id="IPR006140">
    <property type="entry name" value="D-isomer_DH_NAD-bd"/>
</dbReference>
<evidence type="ECO:0000313" key="7">
    <source>
        <dbReference type="EMBL" id="VFK28533.1"/>
    </source>
</evidence>
<keyword evidence="2 4" id="KW-0560">Oxidoreductase</keyword>
<dbReference type="PANTHER" id="PTHR43761:SF1">
    <property type="entry name" value="D-ISOMER SPECIFIC 2-HYDROXYACID DEHYDROGENASE CATALYTIC DOMAIN-CONTAINING PROTEIN-RELATED"/>
    <property type="match status" value="1"/>
</dbReference>
<evidence type="ECO:0000259" key="6">
    <source>
        <dbReference type="Pfam" id="PF02826"/>
    </source>
</evidence>
<evidence type="ECO:0000256" key="3">
    <source>
        <dbReference type="ARBA" id="ARBA00023027"/>
    </source>
</evidence>
<dbReference type="InterPro" id="IPR050418">
    <property type="entry name" value="D-iso_2-hydroxyacid_DH_PdxB"/>
</dbReference>
<sequence>MKSSVVLKLDHDVYLEMPLLKGYLANYGAKLVEHSLADALSAINEHTPDIIVTGAAFIGKDIIDAGQCKGLCGIVKAGSGLDNVDVAYARAKGVAVANTPACVAEAVAEYAISLMLSLSRKLSHLHETMRQEGWVRATSVWQGKELHQKTIGLIGFGRIARKVARITHFGFEMPVFAYDPYVGAEEMAEAGVRKTEDLAWLLSQTDIVSIHCALTPSTTNLIGAKQFHTMRPSAFLINVSRGGIIDQEALLAALLEKRIAGVALDVYPEEPLNIGTHPIFSQIANMENVLLSPHLAWYTAEADQRLQETVGQRCIDLIRGVI</sequence>
<keyword evidence="3" id="KW-0520">NAD</keyword>
<dbReference type="Pfam" id="PF02826">
    <property type="entry name" value="2-Hacid_dh_C"/>
    <property type="match status" value="1"/>
</dbReference>
<dbReference type="InterPro" id="IPR036291">
    <property type="entry name" value="NAD(P)-bd_dom_sf"/>
</dbReference>
<dbReference type="PROSITE" id="PS00671">
    <property type="entry name" value="D_2_HYDROXYACID_DH_3"/>
    <property type="match status" value="1"/>
</dbReference>
<dbReference type="AlphaFoldDB" id="A0A450XGU3"/>
<evidence type="ECO:0000256" key="4">
    <source>
        <dbReference type="RuleBase" id="RU003719"/>
    </source>
</evidence>